<keyword evidence="2" id="KW-1185">Reference proteome</keyword>
<name>A0AAN8JXF0_PATCE</name>
<evidence type="ECO:0000313" key="1">
    <source>
        <dbReference type="EMBL" id="KAK6181193.1"/>
    </source>
</evidence>
<sequence length="121" mass="13076">MIVHVKHPSVGVAQVPEDYAMCEHTEMEGIETADDRVSDSTADVKAPQSAAMLNVSNHNTQTSDNNTTSSFLRQILTGQGYKNDFLAMGGIMKVRQLINSSFNTCITSSALHNEISATAMV</sequence>
<evidence type="ECO:0000313" key="2">
    <source>
        <dbReference type="Proteomes" id="UP001347796"/>
    </source>
</evidence>
<organism evidence="1 2">
    <name type="scientific">Patella caerulea</name>
    <name type="common">Rayed Mediterranean limpet</name>
    <dbReference type="NCBI Taxonomy" id="87958"/>
    <lineage>
        <taxon>Eukaryota</taxon>
        <taxon>Metazoa</taxon>
        <taxon>Spiralia</taxon>
        <taxon>Lophotrochozoa</taxon>
        <taxon>Mollusca</taxon>
        <taxon>Gastropoda</taxon>
        <taxon>Patellogastropoda</taxon>
        <taxon>Patelloidea</taxon>
        <taxon>Patellidae</taxon>
        <taxon>Patella</taxon>
    </lineage>
</organism>
<dbReference type="Proteomes" id="UP001347796">
    <property type="component" value="Unassembled WGS sequence"/>
</dbReference>
<dbReference type="AlphaFoldDB" id="A0AAN8JXF0"/>
<proteinExistence type="predicted"/>
<reference evidence="1 2" key="1">
    <citation type="submission" date="2024-01" db="EMBL/GenBank/DDBJ databases">
        <title>The genome of the rayed Mediterranean limpet Patella caerulea (Linnaeus, 1758).</title>
        <authorList>
            <person name="Anh-Thu Weber A."/>
            <person name="Halstead-Nussloch G."/>
        </authorList>
    </citation>
    <scope>NUCLEOTIDE SEQUENCE [LARGE SCALE GENOMIC DNA]</scope>
    <source>
        <strain evidence="1">AATW-2023a</strain>
        <tissue evidence="1">Whole specimen</tissue>
    </source>
</reference>
<gene>
    <name evidence="1" type="ORF">SNE40_009105</name>
</gene>
<accession>A0AAN8JXF0</accession>
<protein>
    <submittedName>
        <fullName evidence="1">Uncharacterized protein</fullName>
    </submittedName>
</protein>
<comment type="caution">
    <text evidence="1">The sequence shown here is derived from an EMBL/GenBank/DDBJ whole genome shotgun (WGS) entry which is preliminary data.</text>
</comment>
<dbReference type="EMBL" id="JAZGQO010000007">
    <property type="protein sequence ID" value="KAK6181193.1"/>
    <property type="molecule type" value="Genomic_DNA"/>
</dbReference>